<feature type="transmembrane region" description="Helical" evidence="1">
    <location>
        <begin position="7"/>
        <end position="27"/>
    </location>
</feature>
<reference evidence="2" key="1">
    <citation type="submission" date="2020-08" db="EMBL/GenBank/DDBJ databases">
        <title>Genomic Encyclopedia of Type Strains, Phase III (KMG-III): the genomes of soil and plant-associated and newly described type strains.</title>
        <authorList>
            <person name="Whitman W."/>
        </authorList>
    </citation>
    <scope>NUCLEOTIDE SEQUENCE [LARGE SCALE GENOMIC DNA]</scope>
    <source>
        <strain evidence="2">CECT 8628</strain>
    </source>
</reference>
<name>A0A839SCA1_9SPHI</name>
<dbReference type="Pfam" id="PF13858">
    <property type="entry name" value="DUF4199"/>
    <property type="match status" value="1"/>
</dbReference>
<gene>
    <name evidence="2" type="ORF">FHS11_000950</name>
</gene>
<protein>
    <recommendedName>
        <fullName evidence="4">DUF4199 domain-containing protein</fullName>
    </recommendedName>
</protein>
<feature type="transmembrane region" description="Helical" evidence="1">
    <location>
        <begin position="74"/>
        <end position="93"/>
    </location>
</feature>
<evidence type="ECO:0000256" key="1">
    <source>
        <dbReference type="SAM" id="Phobius"/>
    </source>
</evidence>
<evidence type="ECO:0008006" key="4">
    <source>
        <dbReference type="Google" id="ProtNLM"/>
    </source>
</evidence>
<organism evidence="2 3">
    <name type="scientific">Mucilaginibacter gotjawali</name>
    <dbReference type="NCBI Taxonomy" id="1550579"/>
    <lineage>
        <taxon>Bacteria</taxon>
        <taxon>Pseudomonadati</taxon>
        <taxon>Bacteroidota</taxon>
        <taxon>Sphingobacteriia</taxon>
        <taxon>Sphingobacteriales</taxon>
        <taxon>Sphingobacteriaceae</taxon>
        <taxon>Mucilaginibacter</taxon>
    </lineage>
</organism>
<keyword evidence="1" id="KW-0812">Transmembrane</keyword>
<comment type="caution">
    <text evidence="2">The sequence shown here is derived from an EMBL/GenBank/DDBJ whole genome shotgun (WGS) entry which is preliminary data.</text>
</comment>
<sequence>MKNAITFGLFIGILSGLWIFIIPKFGLTPQSGFMSPVEYCAGLIPLIGLYFGVRSYRNNDCKGKMGFLEGLIQGFKILLIGGVVAVAAAIVYVDEINRQDITDFSGRMFGALLVGLLLALGVAALFTTKHNKVD</sequence>
<dbReference type="RefSeq" id="WP_096356786.1">
    <property type="nucleotide sequence ID" value="NZ_AP017313.1"/>
</dbReference>
<keyword evidence="3" id="KW-1185">Reference proteome</keyword>
<dbReference type="Proteomes" id="UP000539265">
    <property type="component" value="Unassembled WGS sequence"/>
</dbReference>
<keyword evidence="1" id="KW-0472">Membrane</keyword>
<feature type="transmembrane region" description="Helical" evidence="1">
    <location>
        <begin position="33"/>
        <end position="53"/>
    </location>
</feature>
<evidence type="ECO:0000313" key="2">
    <source>
        <dbReference type="EMBL" id="MBB3054540.1"/>
    </source>
</evidence>
<keyword evidence="1" id="KW-1133">Transmembrane helix</keyword>
<evidence type="ECO:0000313" key="3">
    <source>
        <dbReference type="Proteomes" id="UP000539265"/>
    </source>
</evidence>
<dbReference type="InterPro" id="IPR025250">
    <property type="entry name" value="DUF4199"/>
</dbReference>
<dbReference type="AlphaFoldDB" id="A0A839SCA1"/>
<dbReference type="OrthoDB" id="796718at2"/>
<proteinExistence type="predicted"/>
<dbReference type="EMBL" id="JACHWX010000002">
    <property type="protein sequence ID" value="MBB3054540.1"/>
    <property type="molecule type" value="Genomic_DNA"/>
</dbReference>
<feature type="transmembrane region" description="Helical" evidence="1">
    <location>
        <begin position="108"/>
        <end position="128"/>
    </location>
</feature>
<accession>A0A839SCA1</accession>